<name>A0ABW3FGQ6_9HYPH</name>
<reference evidence="3" key="1">
    <citation type="journal article" date="2019" name="Int. J. Syst. Evol. Microbiol.">
        <title>The Global Catalogue of Microorganisms (GCM) 10K type strain sequencing project: providing services to taxonomists for standard genome sequencing and annotation.</title>
        <authorList>
            <consortium name="The Broad Institute Genomics Platform"/>
            <consortium name="The Broad Institute Genome Sequencing Center for Infectious Disease"/>
            <person name="Wu L."/>
            <person name="Ma J."/>
        </authorList>
    </citation>
    <scope>NUCLEOTIDE SEQUENCE [LARGE SCALE GENOMIC DNA]</scope>
    <source>
        <strain evidence="3">CCUG 60023</strain>
    </source>
</reference>
<evidence type="ECO:0000313" key="3">
    <source>
        <dbReference type="Proteomes" id="UP001597101"/>
    </source>
</evidence>
<keyword evidence="3" id="KW-1185">Reference proteome</keyword>
<feature type="signal peptide" evidence="1">
    <location>
        <begin position="1"/>
        <end position="22"/>
    </location>
</feature>
<comment type="caution">
    <text evidence="2">The sequence shown here is derived from an EMBL/GenBank/DDBJ whole genome shotgun (WGS) entry which is preliminary data.</text>
</comment>
<dbReference type="RefSeq" id="WP_377213541.1">
    <property type="nucleotide sequence ID" value="NZ_JBHTJV010000025.1"/>
</dbReference>
<dbReference type="PANTHER" id="PTHR39327">
    <property type="match status" value="1"/>
</dbReference>
<dbReference type="Proteomes" id="UP001597101">
    <property type="component" value="Unassembled WGS sequence"/>
</dbReference>
<protein>
    <submittedName>
        <fullName evidence="2">Transglutaminase-like cysteine peptidase</fullName>
    </submittedName>
</protein>
<evidence type="ECO:0000256" key="1">
    <source>
        <dbReference type="SAM" id="SignalP"/>
    </source>
</evidence>
<keyword evidence="1" id="KW-0732">Signal</keyword>
<proteinExistence type="predicted"/>
<dbReference type="Pfam" id="PF06035">
    <property type="entry name" value="Peptidase_C93"/>
    <property type="match status" value="1"/>
</dbReference>
<dbReference type="InterPro" id="IPR010319">
    <property type="entry name" value="Transglutaminase-like_Cys_pept"/>
</dbReference>
<accession>A0ABW3FGQ6</accession>
<dbReference type="Gene3D" id="3.10.620.30">
    <property type="match status" value="1"/>
</dbReference>
<gene>
    <name evidence="2" type="ORF">ACFQ14_14890</name>
</gene>
<dbReference type="PANTHER" id="PTHR39327:SF1">
    <property type="entry name" value="BLR5470 PROTEIN"/>
    <property type="match status" value="1"/>
</dbReference>
<dbReference type="EMBL" id="JBHTJV010000025">
    <property type="protein sequence ID" value="MFD0917687.1"/>
    <property type="molecule type" value="Genomic_DNA"/>
</dbReference>
<feature type="chain" id="PRO_5047344068" evidence="1">
    <location>
        <begin position="23"/>
        <end position="194"/>
    </location>
</feature>
<evidence type="ECO:0000313" key="2">
    <source>
        <dbReference type="EMBL" id="MFD0917687.1"/>
    </source>
</evidence>
<sequence>MRSISLSLLLAASLFGATQSDAASRMKLGGLTSQPIGHAVFCEQFKGDCARISGNQEPQRLTQLRWNDLVDVNNIANVGVEPVTDQEFYGVEEHWTYPRSYGDCEDYVLLKRYMLIQRGWSAANLLITVVRQANGDGHAVLTVRTSNGDFVLDNLERDIKRWDKTPYRYVKRTASNHSGRWISIRDSRNQVARY</sequence>
<organism evidence="2 3">
    <name type="scientific">Pseudahrensia aquimaris</name>
    <dbReference type="NCBI Taxonomy" id="744461"/>
    <lineage>
        <taxon>Bacteria</taxon>
        <taxon>Pseudomonadati</taxon>
        <taxon>Pseudomonadota</taxon>
        <taxon>Alphaproteobacteria</taxon>
        <taxon>Hyphomicrobiales</taxon>
        <taxon>Ahrensiaceae</taxon>
        <taxon>Pseudahrensia</taxon>
    </lineage>
</organism>